<proteinExistence type="predicted"/>
<organism evidence="1 2">
    <name type="scientific">Stenomitos frigidus AS-A4</name>
    <dbReference type="NCBI Taxonomy" id="2933935"/>
    <lineage>
        <taxon>Bacteria</taxon>
        <taxon>Bacillati</taxon>
        <taxon>Cyanobacteriota</taxon>
        <taxon>Cyanophyceae</taxon>
        <taxon>Leptolyngbyales</taxon>
        <taxon>Leptolyngbyaceae</taxon>
        <taxon>Stenomitos</taxon>
    </lineage>
</organism>
<dbReference type="RefSeq" id="WP_190446447.1">
    <property type="nucleotide sequence ID" value="NZ_JAMPLM010000011.1"/>
</dbReference>
<comment type="caution">
    <text evidence="1">The sequence shown here is derived from an EMBL/GenBank/DDBJ whole genome shotgun (WGS) entry which is preliminary data.</text>
</comment>
<dbReference type="EMBL" id="JAMPLM010000011">
    <property type="protein sequence ID" value="MEP1059478.1"/>
    <property type="molecule type" value="Genomic_DNA"/>
</dbReference>
<accession>A0ABV0KJR1</accession>
<sequence length="92" mass="10759">MFSNQNPKIVQIRRELRGHLPDSWLEDVITILEYQLTYQTIDELPTEDLLKLRVGTGFSATLNRLLNQSQKPEIQVVDAAIEKPQIFRLPWQ</sequence>
<gene>
    <name evidence="1" type="ORF">NDI38_13605</name>
</gene>
<evidence type="ECO:0000313" key="2">
    <source>
        <dbReference type="Proteomes" id="UP001476950"/>
    </source>
</evidence>
<name>A0ABV0KJR1_9CYAN</name>
<evidence type="ECO:0000313" key="1">
    <source>
        <dbReference type="EMBL" id="MEP1059478.1"/>
    </source>
</evidence>
<keyword evidence="2" id="KW-1185">Reference proteome</keyword>
<dbReference type="Proteomes" id="UP001476950">
    <property type="component" value="Unassembled WGS sequence"/>
</dbReference>
<protein>
    <submittedName>
        <fullName evidence="1">Uncharacterized protein</fullName>
    </submittedName>
</protein>
<reference evidence="1 2" key="1">
    <citation type="submission" date="2022-04" db="EMBL/GenBank/DDBJ databases">
        <title>Positive selection, recombination, and allopatry shape intraspecific diversity of widespread and dominant cyanobacteria.</title>
        <authorList>
            <person name="Wei J."/>
            <person name="Shu W."/>
            <person name="Hu C."/>
        </authorList>
    </citation>
    <scope>NUCLEOTIDE SEQUENCE [LARGE SCALE GENOMIC DNA]</scope>
    <source>
        <strain evidence="1 2">AS-A4</strain>
    </source>
</reference>